<dbReference type="SUPFAM" id="SSF103506">
    <property type="entry name" value="Mitochondrial carrier"/>
    <property type="match status" value="1"/>
</dbReference>
<evidence type="ECO:0000256" key="1">
    <source>
        <dbReference type="ARBA" id="ARBA00004141"/>
    </source>
</evidence>
<protein>
    <recommendedName>
        <fullName evidence="10">ADP/ATP translocase</fullName>
    </recommendedName>
</protein>
<dbReference type="Gene3D" id="1.50.40.10">
    <property type="entry name" value="Mitochondrial carrier domain"/>
    <property type="match status" value="1"/>
</dbReference>
<evidence type="ECO:0000256" key="5">
    <source>
        <dbReference type="PROSITE-ProRule" id="PRU00282"/>
    </source>
</evidence>
<comment type="subcellular location">
    <subcellularLocation>
        <location evidence="1">Membrane</location>
        <topology evidence="1">Multi-pass membrane protein</topology>
    </subcellularLocation>
</comment>
<proteinExistence type="inferred from homology"/>
<evidence type="ECO:0000256" key="3">
    <source>
        <dbReference type="ARBA" id="ARBA00022692"/>
    </source>
</evidence>
<dbReference type="InterPro" id="IPR023395">
    <property type="entry name" value="MCP_dom_sf"/>
</dbReference>
<dbReference type="Pfam" id="PF00153">
    <property type="entry name" value="Mito_carr"/>
    <property type="match status" value="1"/>
</dbReference>
<evidence type="ECO:0000256" key="4">
    <source>
        <dbReference type="ARBA" id="ARBA00023136"/>
    </source>
</evidence>
<evidence type="ECO:0008006" key="10">
    <source>
        <dbReference type="Google" id="ProtNLM"/>
    </source>
</evidence>
<keyword evidence="4 5" id="KW-0472">Membrane</keyword>
<sequence length="76" mass="8674">TSETAILYTKDFLAGGITLLLQVCFTTNLYRLLFHANKQITADKRYKGIVDCVVHIPKEQGFLSFWRGNLERPVSL</sequence>
<dbReference type="AlphaFoldDB" id="A0A8C2G5I3"/>
<keyword evidence="7" id="KW-1133">Transmembrane helix</keyword>
<keyword evidence="6" id="KW-0813">Transport</keyword>
<evidence type="ECO:0000256" key="2">
    <source>
        <dbReference type="ARBA" id="ARBA00006375"/>
    </source>
</evidence>
<keyword evidence="3 5" id="KW-0812">Transmembrane</keyword>
<dbReference type="Proteomes" id="UP000694701">
    <property type="component" value="Unplaced"/>
</dbReference>
<feature type="repeat" description="Solcar" evidence="5">
    <location>
        <begin position="2"/>
        <end position="76"/>
    </location>
</feature>
<dbReference type="PROSITE" id="PS50920">
    <property type="entry name" value="SOLCAR"/>
    <property type="match status" value="1"/>
</dbReference>
<dbReference type="GO" id="GO:0016020">
    <property type="term" value="C:membrane"/>
    <property type="evidence" value="ECO:0007669"/>
    <property type="project" value="UniProtKB-SubCell"/>
</dbReference>
<evidence type="ECO:0000313" key="9">
    <source>
        <dbReference type="Proteomes" id="UP000694701"/>
    </source>
</evidence>
<accession>A0A8C2G5I3</accession>
<reference evidence="8" key="1">
    <citation type="submission" date="2025-08" db="UniProtKB">
        <authorList>
            <consortium name="Ensembl"/>
        </authorList>
    </citation>
    <scope>IDENTIFICATION</scope>
</reference>
<name>A0A8C2G5I3_CYPCA</name>
<comment type="similarity">
    <text evidence="2 6">Belongs to the mitochondrial carrier (TC 2.A.29) family.</text>
</comment>
<dbReference type="InterPro" id="IPR018108">
    <property type="entry name" value="MCP_transmembrane"/>
</dbReference>
<organism evidence="8 9">
    <name type="scientific">Cyprinus carpio</name>
    <name type="common">Common carp</name>
    <dbReference type="NCBI Taxonomy" id="7962"/>
    <lineage>
        <taxon>Eukaryota</taxon>
        <taxon>Metazoa</taxon>
        <taxon>Chordata</taxon>
        <taxon>Craniata</taxon>
        <taxon>Vertebrata</taxon>
        <taxon>Euteleostomi</taxon>
        <taxon>Actinopterygii</taxon>
        <taxon>Neopterygii</taxon>
        <taxon>Teleostei</taxon>
        <taxon>Ostariophysi</taxon>
        <taxon>Cypriniformes</taxon>
        <taxon>Cyprinidae</taxon>
        <taxon>Cyprininae</taxon>
        <taxon>Cyprinus</taxon>
    </lineage>
</organism>
<evidence type="ECO:0000256" key="7">
    <source>
        <dbReference type="SAM" id="Phobius"/>
    </source>
</evidence>
<dbReference type="Ensembl" id="ENSCCRT00020071347.1">
    <property type="protein sequence ID" value="ENSCCRP00020064815.1"/>
    <property type="gene ID" value="ENSCCRG00020030536.1"/>
</dbReference>
<feature type="transmembrane region" description="Helical" evidence="7">
    <location>
        <begin position="12"/>
        <end position="34"/>
    </location>
</feature>
<evidence type="ECO:0000256" key="6">
    <source>
        <dbReference type="RuleBase" id="RU000488"/>
    </source>
</evidence>
<evidence type="ECO:0000313" key="8">
    <source>
        <dbReference type="Ensembl" id="ENSCCRP00020064815.1"/>
    </source>
</evidence>